<dbReference type="FunFam" id="2.10.110.10:FF:000020">
    <property type="entry name" value="PDZ and LIM domain protein 5"/>
    <property type="match status" value="1"/>
</dbReference>
<feature type="domain" description="PDZ" evidence="9">
    <location>
        <begin position="10"/>
        <end position="85"/>
    </location>
</feature>
<evidence type="ECO:0000259" key="8">
    <source>
        <dbReference type="PROSITE" id="PS50023"/>
    </source>
</evidence>
<dbReference type="FunFam" id="2.30.42.10:FF:000019">
    <property type="entry name" value="LIM domain binding 3 isoform 1"/>
    <property type="match status" value="1"/>
</dbReference>
<dbReference type="GO" id="GO:0030018">
    <property type="term" value="C:Z disc"/>
    <property type="evidence" value="ECO:0007669"/>
    <property type="project" value="TreeGrafter"/>
</dbReference>
<dbReference type="SUPFAM" id="SSF50156">
    <property type="entry name" value="PDZ domain-like"/>
    <property type="match status" value="1"/>
</dbReference>
<dbReference type="GO" id="GO:0007507">
    <property type="term" value="P:heart development"/>
    <property type="evidence" value="ECO:0007669"/>
    <property type="project" value="TreeGrafter"/>
</dbReference>
<dbReference type="Gene3D" id="2.10.110.10">
    <property type="entry name" value="Cysteine Rich Protein"/>
    <property type="match status" value="3"/>
</dbReference>
<dbReference type="GO" id="GO:0031941">
    <property type="term" value="C:filamentous actin"/>
    <property type="evidence" value="ECO:0007669"/>
    <property type="project" value="TreeGrafter"/>
</dbReference>
<dbReference type="GO" id="GO:0005912">
    <property type="term" value="C:adherens junction"/>
    <property type="evidence" value="ECO:0007669"/>
    <property type="project" value="TreeGrafter"/>
</dbReference>
<dbReference type="PROSITE" id="PS50023">
    <property type="entry name" value="LIM_DOMAIN_2"/>
    <property type="match status" value="2"/>
</dbReference>
<dbReference type="GO" id="GO:0001725">
    <property type="term" value="C:stress fiber"/>
    <property type="evidence" value="ECO:0007669"/>
    <property type="project" value="TreeGrafter"/>
</dbReference>
<keyword evidence="11" id="KW-1185">Reference proteome</keyword>
<dbReference type="InterPro" id="IPR001781">
    <property type="entry name" value="Znf_LIM"/>
</dbReference>
<evidence type="ECO:0000259" key="9">
    <source>
        <dbReference type="PROSITE" id="PS50106"/>
    </source>
</evidence>
<feature type="compositionally biased region" description="Basic and acidic residues" evidence="7">
    <location>
        <begin position="190"/>
        <end position="201"/>
    </location>
</feature>
<keyword evidence="4 6" id="KW-0862">Zinc</keyword>
<comment type="subcellular location">
    <subcellularLocation>
        <location evidence="1">Cytoplasm</location>
    </subcellularLocation>
</comment>
<dbReference type="Bgee" id="ENSCATG00000023469">
    <property type="expression patterns" value="Expressed in heart and 12 other cell types or tissues"/>
</dbReference>
<gene>
    <name evidence="10" type="primary">PDLIM5</name>
</gene>
<evidence type="ECO:0000256" key="3">
    <source>
        <dbReference type="ARBA" id="ARBA00022723"/>
    </source>
</evidence>
<dbReference type="Pfam" id="PF00595">
    <property type="entry name" value="PDZ"/>
    <property type="match status" value="1"/>
</dbReference>
<dbReference type="Proteomes" id="UP000233060">
    <property type="component" value="Unassembled WGS sequence"/>
</dbReference>
<dbReference type="Gene3D" id="2.30.42.10">
    <property type="match status" value="1"/>
</dbReference>
<dbReference type="GO" id="GO:0051371">
    <property type="term" value="F:muscle alpha-actinin binding"/>
    <property type="evidence" value="ECO:0007669"/>
    <property type="project" value="TreeGrafter"/>
</dbReference>
<feature type="compositionally biased region" description="Polar residues" evidence="7">
    <location>
        <begin position="98"/>
        <end position="110"/>
    </location>
</feature>
<dbReference type="GO" id="GO:0046872">
    <property type="term" value="F:metal ion binding"/>
    <property type="evidence" value="ECO:0007669"/>
    <property type="project" value="UniProtKB-KW"/>
</dbReference>
<evidence type="ECO:0000256" key="6">
    <source>
        <dbReference type="PROSITE-ProRule" id="PRU00125"/>
    </source>
</evidence>
<dbReference type="PROSITE" id="PS00478">
    <property type="entry name" value="LIM_DOMAIN_1"/>
    <property type="match status" value="1"/>
</dbReference>
<evidence type="ECO:0000256" key="4">
    <source>
        <dbReference type="ARBA" id="ARBA00022833"/>
    </source>
</evidence>
<protein>
    <submittedName>
        <fullName evidence="10">PDZ and LIM domain 5</fullName>
    </submittedName>
</protein>
<dbReference type="SMART" id="SM00228">
    <property type="entry name" value="PDZ"/>
    <property type="match status" value="1"/>
</dbReference>
<feature type="compositionally biased region" description="Basic and acidic residues" evidence="7">
    <location>
        <begin position="155"/>
        <end position="170"/>
    </location>
</feature>
<feature type="region of interest" description="Disordered" evidence="7">
    <location>
        <begin position="83"/>
        <end position="235"/>
    </location>
</feature>
<dbReference type="InterPro" id="IPR050604">
    <property type="entry name" value="PDZ-LIM_domain"/>
</dbReference>
<keyword evidence="2" id="KW-0963">Cytoplasm</keyword>
<dbReference type="PANTHER" id="PTHR24214:SF32">
    <property type="entry name" value="PDZ AND LIM DOMAIN PROTEIN 5"/>
    <property type="match status" value="1"/>
</dbReference>
<name>A0A2K5L537_CERAT</name>
<keyword evidence="5 6" id="KW-0440">LIM domain</keyword>
<proteinExistence type="predicted"/>
<dbReference type="Pfam" id="PF00412">
    <property type="entry name" value="LIM"/>
    <property type="match status" value="3"/>
</dbReference>
<dbReference type="PANTHER" id="PTHR24214">
    <property type="entry name" value="PDZ AND LIM DOMAIN PROTEIN ZASP"/>
    <property type="match status" value="1"/>
</dbReference>
<sequence length="424" mass="46512">MSNYSVSLVGPAPWGFRLQGGKDFNMPLTISSLKDGGKASQANVRIGDVVLSIDGISAQGMTHLEAQNKIKGCTGSLNMTLQRASATPKPEPVPVQKPTVTSVCSETSQELAEGQRRGSQGDSKQQNGKIPPKRPPRKHIVERNTEFYHIPTHSDASKKRLIEDTEDWRPRTGTTQSRSFRILAQITGTEHLKESEADNTKKANNSQEPSPQLTSSVASTRSMPESLDSPASGRPGVASLTTAAAFKPVGSTGVIKSPSWQRPNQAGPFLVALGKSWHPEEFNCAHCKNTMAYIGFVEEKGALYCELCYEKFFAPECGRCQRKILGEVINALKQTWHVSCFVCVACGKPIRNNVFHLEDGEPYCETDYYALFGTICHGCEFPIEAGDMFLEALGYTWHDTCFVCSVCCESLEGQTFFSKKDKPL</sequence>
<evidence type="ECO:0000256" key="7">
    <source>
        <dbReference type="SAM" id="MobiDB-lite"/>
    </source>
</evidence>
<dbReference type="GeneTree" id="ENSGT00940000155292"/>
<evidence type="ECO:0000256" key="5">
    <source>
        <dbReference type="ARBA" id="ARBA00023038"/>
    </source>
</evidence>
<feature type="domain" description="LIM zinc-binding" evidence="8">
    <location>
        <begin position="315"/>
        <end position="374"/>
    </location>
</feature>
<dbReference type="CDD" id="cd06753">
    <property type="entry name" value="PDZ_PDLIM-like"/>
    <property type="match status" value="1"/>
</dbReference>
<evidence type="ECO:0000313" key="10">
    <source>
        <dbReference type="Ensembl" id="ENSCATP00000008065.1"/>
    </source>
</evidence>
<feature type="compositionally biased region" description="Polar residues" evidence="7">
    <location>
        <begin position="117"/>
        <end position="128"/>
    </location>
</feature>
<accession>A0A2K5L537</accession>
<feature type="compositionally biased region" description="Polar residues" evidence="7">
    <location>
        <begin position="202"/>
        <end position="223"/>
    </location>
</feature>
<dbReference type="SMART" id="SM00132">
    <property type="entry name" value="LIM"/>
    <property type="match status" value="3"/>
</dbReference>
<dbReference type="GO" id="GO:0030036">
    <property type="term" value="P:actin cytoskeleton organization"/>
    <property type="evidence" value="ECO:0007669"/>
    <property type="project" value="TreeGrafter"/>
</dbReference>
<keyword evidence="3 6" id="KW-0479">Metal-binding</keyword>
<dbReference type="InterPro" id="IPR036034">
    <property type="entry name" value="PDZ_sf"/>
</dbReference>
<organism evidence="10 11">
    <name type="scientific">Cercocebus atys</name>
    <name type="common">Sooty mangabey</name>
    <name type="synonym">Cercocebus torquatus atys</name>
    <dbReference type="NCBI Taxonomy" id="9531"/>
    <lineage>
        <taxon>Eukaryota</taxon>
        <taxon>Metazoa</taxon>
        <taxon>Chordata</taxon>
        <taxon>Craniata</taxon>
        <taxon>Vertebrata</taxon>
        <taxon>Euteleostomi</taxon>
        <taxon>Mammalia</taxon>
        <taxon>Eutheria</taxon>
        <taxon>Euarchontoglires</taxon>
        <taxon>Primates</taxon>
        <taxon>Haplorrhini</taxon>
        <taxon>Catarrhini</taxon>
        <taxon>Cercopithecidae</taxon>
        <taxon>Cercopithecinae</taxon>
        <taxon>Cercocebus</taxon>
    </lineage>
</organism>
<reference evidence="10" key="2">
    <citation type="submission" date="2025-09" db="UniProtKB">
        <authorList>
            <consortium name="Ensembl"/>
        </authorList>
    </citation>
    <scope>IDENTIFICATION</scope>
</reference>
<dbReference type="SUPFAM" id="SSF57716">
    <property type="entry name" value="Glucocorticoid receptor-like (DNA-binding domain)"/>
    <property type="match status" value="2"/>
</dbReference>
<dbReference type="GO" id="GO:0061061">
    <property type="term" value="P:muscle structure development"/>
    <property type="evidence" value="ECO:0007669"/>
    <property type="project" value="TreeGrafter"/>
</dbReference>
<feature type="domain" description="LIM zinc-binding" evidence="8">
    <location>
        <begin position="375"/>
        <end position="424"/>
    </location>
</feature>
<dbReference type="GO" id="GO:0003779">
    <property type="term" value="F:actin binding"/>
    <property type="evidence" value="ECO:0007669"/>
    <property type="project" value="TreeGrafter"/>
</dbReference>
<evidence type="ECO:0000256" key="2">
    <source>
        <dbReference type="ARBA" id="ARBA00022490"/>
    </source>
</evidence>
<dbReference type="AlphaFoldDB" id="A0A2K5L537"/>
<dbReference type="FunFam" id="2.10.110.10:FF:000010">
    <property type="entry name" value="PDZ and LIM domain protein 5"/>
    <property type="match status" value="1"/>
</dbReference>
<dbReference type="Ensembl" id="ENSCATT00000027753.1">
    <property type="protein sequence ID" value="ENSCATP00000008065.1"/>
    <property type="gene ID" value="ENSCATG00000023469.1"/>
</dbReference>
<evidence type="ECO:0000256" key="1">
    <source>
        <dbReference type="ARBA" id="ARBA00004496"/>
    </source>
</evidence>
<evidence type="ECO:0000313" key="11">
    <source>
        <dbReference type="Proteomes" id="UP000233060"/>
    </source>
</evidence>
<reference evidence="10" key="1">
    <citation type="submission" date="2025-08" db="UniProtKB">
        <authorList>
            <consortium name="Ensembl"/>
        </authorList>
    </citation>
    <scope>IDENTIFICATION</scope>
</reference>
<dbReference type="InterPro" id="IPR001478">
    <property type="entry name" value="PDZ"/>
</dbReference>
<dbReference type="PROSITE" id="PS50106">
    <property type="entry name" value="PDZ"/>
    <property type="match status" value="1"/>
</dbReference>